<reference evidence="3" key="2">
    <citation type="submission" date="2023-05" db="EMBL/GenBank/DDBJ databases">
        <authorList>
            <consortium name="Lawrence Berkeley National Laboratory"/>
            <person name="Steindorff A."/>
            <person name="Hensen N."/>
            <person name="Bonometti L."/>
            <person name="Westerberg I."/>
            <person name="Brannstrom I.O."/>
            <person name="Guillou S."/>
            <person name="Cros-Aarteil S."/>
            <person name="Calhoun S."/>
            <person name="Haridas S."/>
            <person name="Kuo A."/>
            <person name="Mondo S."/>
            <person name="Pangilinan J."/>
            <person name="Riley R."/>
            <person name="Labutti K."/>
            <person name="Andreopoulos B."/>
            <person name="Lipzen A."/>
            <person name="Chen C."/>
            <person name="Yanf M."/>
            <person name="Daum C."/>
            <person name="Ng V."/>
            <person name="Clum A."/>
            <person name="Ohm R."/>
            <person name="Martin F."/>
            <person name="Silar P."/>
            <person name="Natvig D."/>
            <person name="Lalanne C."/>
            <person name="Gautier V."/>
            <person name="Ament-Velasquez S.L."/>
            <person name="Kruys A."/>
            <person name="Hutchinson M.I."/>
            <person name="Powell A.J."/>
            <person name="Barry K."/>
            <person name="Miller A.N."/>
            <person name="Grigoriev I.V."/>
            <person name="Debuchy R."/>
            <person name="Gladieux P."/>
            <person name="Thoren M.H."/>
            <person name="Johannesson H."/>
        </authorList>
    </citation>
    <scope>NUCLEOTIDE SEQUENCE</scope>
    <source>
        <strain evidence="3">PSN309</strain>
    </source>
</reference>
<dbReference type="InterPro" id="IPR040233">
    <property type="entry name" value="CCD97-like_C"/>
</dbReference>
<dbReference type="EMBL" id="MU864381">
    <property type="protein sequence ID" value="KAK4188984.1"/>
    <property type="molecule type" value="Genomic_DNA"/>
</dbReference>
<dbReference type="AlphaFoldDB" id="A0AAN6WVN3"/>
<dbReference type="PANTHER" id="PTHR31840">
    <property type="entry name" value="COILED-COIL DOMAIN-CONTAINING PROTEIN 97"/>
    <property type="match status" value="1"/>
</dbReference>
<feature type="compositionally biased region" description="Polar residues" evidence="1">
    <location>
        <begin position="1"/>
        <end position="21"/>
    </location>
</feature>
<evidence type="ECO:0000313" key="4">
    <source>
        <dbReference type="Proteomes" id="UP001302126"/>
    </source>
</evidence>
<dbReference type="Proteomes" id="UP001302126">
    <property type="component" value="Unassembled WGS sequence"/>
</dbReference>
<sequence length="260" mass="29311">MFDFVSSQPDIATATPTPTQESPFRKPVPRPPLSPSRLAQVKAQNRRREYLDRNPGYFSSPDHELADPLLYDFLIRRFQTPAEREAESLKKGYARTLEGSLLRGEERLSQLASNPQQQQQQEEEEEGETESSTFTTSKAAELAMSTIIPPKTKAQGQEQWEGFLRDRFIRGEDDDFDYEGVFGSNEDATYWVDSVEEREAEEAWFESESAGWASTSPTDDDDDDDDDDEGDGAGRGGEGESGTRVRVERELMGETGVQDF</sequence>
<organism evidence="3 4">
    <name type="scientific">Podospora australis</name>
    <dbReference type="NCBI Taxonomy" id="1536484"/>
    <lineage>
        <taxon>Eukaryota</taxon>
        <taxon>Fungi</taxon>
        <taxon>Dikarya</taxon>
        <taxon>Ascomycota</taxon>
        <taxon>Pezizomycotina</taxon>
        <taxon>Sordariomycetes</taxon>
        <taxon>Sordariomycetidae</taxon>
        <taxon>Sordariales</taxon>
        <taxon>Podosporaceae</taxon>
        <taxon>Podospora</taxon>
    </lineage>
</organism>
<protein>
    <submittedName>
        <fullName evidence="3">Coiled-coil domain-containing protein-domain-containing protein</fullName>
    </submittedName>
</protein>
<feature type="region of interest" description="Disordered" evidence="1">
    <location>
        <begin position="199"/>
        <end position="260"/>
    </location>
</feature>
<dbReference type="InterPro" id="IPR018613">
    <property type="entry name" value="Ccdc97-like"/>
</dbReference>
<reference evidence="3" key="1">
    <citation type="journal article" date="2023" name="Mol. Phylogenet. Evol.">
        <title>Genome-scale phylogeny and comparative genomics of the fungal order Sordariales.</title>
        <authorList>
            <person name="Hensen N."/>
            <person name="Bonometti L."/>
            <person name="Westerberg I."/>
            <person name="Brannstrom I.O."/>
            <person name="Guillou S."/>
            <person name="Cros-Aarteil S."/>
            <person name="Calhoun S."/>
            <person name="Haridas S."/>
            <person name="Kuo A."/>
            <person name="Mondo S."/>
            <person name="Pangilinan J."/>
            <person name="Riley R."/>
            <person name="LaButti K."/>
            <person name="Andreopoulos B."/>
            <person name="Lipzen A."/>
            <person name="Chen C."/>
            <person name="Yan M."/>
            <person name="Daum C."/>
            <person name="Ng V."/>
            <person name="Clum A."/>
            <person name="Steindorff A."/>
            <person name="Ohm R.A."/>
            <person name="Martin F."/>
            <person name="Silar P."/>
            <person name="Natvig D.O."/>
            <person name="Lalanne C."/>
            <person name="Gautier V."/>
            <person name="Ament-Velasquez S.L."/>
            <person name="Kruys A."/>
            <person name="Hutchinson M.I."/>
            <person name="Powell A.J."/>
            <person name="Barry K."/>
            <person name="Miller A.N."/>
            <person name="Grigoriev I.V."/>
            <person name="Debuchy R."/>
            <person name="Gladieux P."/>
            <person name="Hiltunen Thoren M."/>
            <person name="Johannesson H."/>
        </authorList>
    </citation>
    <scope>NUCLEOTIDE SEQUENCE</scope>
    <source>
        <strain evidence="3">PSN309</strain>
    </source>
</reference>
<evidence type="ECO:0000256" key="1">
    <source>
        <dbReference type="SAM" id="MobiDB-lite"/>
    </source>
</evidence>
<feature type="compositionally biased region" description="Acidic residues" evidence="1">
    <location>
        <begin position="218"/>
        <end position="231"/>
    </location>
</feature>
<feature type="compositionally biased region" description="Basic and acidic residues" evidence="1">
    <location>
        <begin position="237"/>
        <end position="252"/>
    </location>
</feature>
<comment type="caution">
    <text evidence="3">The sequence shown here is derived from an EMBL/GenBank/DDBJ whole genome shotgun (WGS) entry which is preliminary data.</text>
</comment>
<feature type="region of interest" description="Disordered" evidence="1">
    <location>
        <begin position="1"/>
        <end position="62"/>
    </location>
</feature>
<feature type="region of interest" description="Disordered" evidence="1">
    <location>
        <begin position="109"/>
        <end position="158"/>
    </location>
</feature>
<accession>A0AAN6WVN3</accession>
<feature type="domain" description="CCD97-like C-terminal" evidence="2">
    <location>
        <begin position="45"/>
        <end position="208"/>
    </location>
</feature>
<keyword evidence="4" id="KW-1185">Reference proteome</keyword>
<gene>
    <name evidence="3" type="ORF">QBC35DRAFT_514400</name>
</gene>
<name>A0AAN6WVN3_9PEZI</name>
<proteinExistence type="predicted"/>
<evidence type="ECO:0000259" key="2">
    <source>
        <dbReference type="Pfam" id="PF09747"/>
    </source>
</evidence>
<dbReference type="PANTHER" id="PTHR31840:SF1">
    <property type="entry name" value="COILED-COIL DOMAIN-CONTAINING PROTEIN 97"/>
    <property type="match status" value="1"/>
</dbReference>
<evidence type="ECO:0000313" key="3">
    <source>
        <dbReference type="EMBL" id="KAK4188984.1"/>
    </source>
</evidence>
<dbReference type="Pfam" id="PF09747">
    <property type="entry name" value="CCD97-like_C"/>
    <property type="match status" value="1"/>
</dbReference>